<sequence length="622" mass="72151">MDLTKLRQSDKEKQLLKQYSNDDFTDIQKKYQDEGTKYCFEVLNGKRTTGYNIKLACYRHLRDLKRVENNTSDFPFYYDLTKCKQVMNFAKICPNVDTGKPVALMAWQNFILCQIFGWRDSNKNKRYSSVIVSVARAQGKTYLCAIIACYAYLIEASGKNNQDLMVTSNITEQAKKIYGYISTMMNQLTTTNPVFKEYKKKTDMDVQFNRVIQRNTNNRLLQLSAESGKFDSYHFLSAIFDEAGETNHSVVTDKITSGQINTPNSQFIQISTAYPDSTVPFKQEEDVVIRAMEQDDKREGDHQLALIWSQDSEDEINKPETWVKSNPLLDLPDKHDGLISGLQRELDIKRINSQEFSFANKNLNIWLDHKVNSYIDNEDWDSTIIDDFDINGRDVYIGFDASLTSDNTALAFIYPYRSNGQNLFHIEQHSFVPWKLLGSIEAKEKSDGIEYRKFADLGFATITNNERGLINLDQVYNWLLNYVQERDLNVKFFGYDALRTNNFIQTLNDETDWPIEPLRQTSYNLSESIKYIQDSFFHRNVTHLDDEIMKKALLNAEVGENKAGMEIGKSKQSMKIDVVDALIDAMYQAMYYFNDMRDRDDPLSKYSDQAIQDYLESDDFGF</sequence>
<organism evidence="3 4">
    <name type="scientific">Companilactobacillus ginsenosidimutans</name>
    <dbReference type="NCBI Taxonomy" id="1007676"/>
    <lineage>
        <taxon>Bacteria</taxon>
        <taxon>Bacillati</taxon>
        <taxon>Bacillota</taxon>
        <taxon>Bacilli</taxon>
        <taxon>Lactobacillales</taxon>
        <taxon>Lactobacillaceae</taxon>
        <taxon>Companilactobacillus</taxon>
    </lineage>
</organism>
<protein>
    <recommendedName>
        <fullName evidence="5">Terminase</fullName>
    </recommendedName>
</protein>
<dbReference type="Proteomes" id="UP000036106">
    <property type="component" value="Chromosome"/>
</dbReference>
<evidence type="ECO:0000259" key="2">
    <source>
        <dbReference type="Pfam" id="PF20441"/>
    </source>
</evidence>
<gene>
    <name evidence="3" type="ORF">ABM34_01435</name>
</gene>
<dbReference type="RefSeq" id="WP_048702628.1">
    <property type="nucleotide sequence ID" value="NZ_CP012034.1"/>
</dbReference>
<feature type="domain" description="Terminase large subunit-like endonuclease" evidence="2">
    <location>
        <begin position="308"/>
        <end position="590"/>
    </location>
</feature>
<evidence type="ECO:0000313" key="4">
    <source>
        <dbReference type="Proteomes" id="UP000036106"/>
    </source>
</evidence>
<dbReference type="KEGG" id="lgn:ABM34_01435"/>
<dbReference type="InterPro" id="IPR046462">
    <property type="entry name" value="TerL_nuclease"/>
</dbReference>
<dbReference type="Pfam" id="PF20441">
    <property type="entry name" value="TerL_nuclease"/>
    <property type="match status" value="1"/>
</dbReference>
<evidence type="ECO:0000259" key="1">
    <source>
        <dbReference type="Pfam" id="PF03354"/>
    </source>
</evidence>
<reference evidence="4" key="1">
    <citation type="submission" date="2015-07" db="EMBL/GenBank/DDBJ databases">
        <title>Lactobacillus ginsenosidimutans/EMML 3141/ whole genome sequencing.</title>
        <authorList>
            <person name="Kim M.K."/>
            <person name="Im W.-T."/>
            <person name="Srinivasan S."/>
            <person name="Lee J.-J."/>
        </authorList>
    </citation>
    <scope>NUCLEOTIDE SEQUENCE [LARGE SCALE GENOMIC DNA]</scope>
    <source>
        <strain evidence="4">EMML 3041</strain>
    </source>
</reference>
<dbReference type="EMBL" id="CP012034">
    <property type="protein sequence ID" value="AKP66341.1"/>
    <property type="molecule type" value="Genomic_DNA"/>
</dbReference>
<dbReference type="InterPro" id="IPR046461">
    <property type="entry name" value="TerL_ATPase"/>
</dbReference>
<dbReference type="PATRIC" id="fig|1007676.4.peg.302"/>
<name>A0A0H4QH42_9LACO</name>
<dbReference type="InterPro" id="IPR005021">
    <property type="entry name" value="Terminase_largesu-like"/>
</dbReference>
<dbReference type="InterPro" id="IPR027417">
    <property type="entry name" value="P-loop_NTPase"/>
</dbReference>
<dbReference type="OrthoDB" id="9760250at2"/>
<feature type="domain" description="Terminase large subunit-like ATPase" evidence="1">
    <location>
        <begin position="107"/>
        <end position="276"/>
    </location>
</feature>
<proteinExistence type="predicted"/>
<keyword evidence="4" id="KW-1185">Reference proteome</keyword>
<dbReference type="Gene3D" id="3.40.50.300">
    <property type="entry name" value="P-loop containing nucleotide triphosphate hydrolases"/>
    <property type="match status" value="1"/>
</dbReference>
<dbReference type="STRING" id="1007676.ABM34_01435"/>
<evidence type="ECO:0008006" key="5">
    <source>
        <dbReference type="Google" id="ProtNLM"/>
    </source>
</evidence>
<accession>A0A0H4QH42</accession>
<dbReference type="GO" id="GO:0004519">
    <property type="term" value="F:endonuclease activity"/>
    <property type="evidence" value="ECO:0007669"/>
    <property type="project" value="InterPro"/>
</dbReference>
<dbReference type="AlphaFoldDB" id="A0A0H4QH42"/>
<dbReference type="PANTHER" id="PTHR41287:SF1">
    <property type="entry name" value="PROTEIN YMFN"/>
    <property type="match status" value="1"/>
</dbReference>
<dbReference type="PANTHER" id="PTHR41287">
    <property type="match status" value="1"/>
</dbReference>
<evidence type="ECO:0000313" key="3">
    <source>
        <dbReference type="EMBL" id="AKP66341.1"/>
    </source>
</evidence>
<dbReference type="Pfam" id="PF03354">
    <property type="entry name" value="TerL_ATPase"/>
    <property type="match status" value="1"/>
</dbReference>